<dbReference type="Gene3D" id="2.160.20.80">
    <property type="entry name" value="E3 ubiquitin-protein ligase SopA"/>
    <property type="match status" value="4"/>
</dbReference>
<dbReference type="InterPro" id="IPR001646">
    <property type="entry name" value="5peptide_repeat"/>
</dbReference>
<dbReference type="AlphaFoldDB" id="A0ABD6B896"/>
<protein>
    <submittedName>
        <fullName evidence="2">Pentapeptide repeat-containing protein</fullName>
    </submittedName>
</protein>
<sequence length="891" mass="98030">FRETRFEGDASFRGAEFHGGARVRADDLRFTDATFESDVSFERAAFRSATFERVAVGGDADFDEAVFDGDLLLTGASFDGALVFAEARCNADVALDEVAVGGVANFEGVEFRGDDNARDDDVTFADTTFEADATFENGAFEYAEFSGAVFGGDAVFQNVRFGQDTYFEGVEFRGDVDLNETRYGEDASFEGATFAGEVCFRGAEFHGGDNVEEDDVRFVDAVFESHVDYEGAQFRYVDFSGAVFHAAADFEDTVYEAGAVFESVRFDAGVWFTEARFRNDASFEALTVRGDWDGDEVWYTESPPEGRSRDPEACFRGAEFHGGDNVEEDDVRFVDAEFAVPATFHRGQFRSANFEGVEFDAPLDCSFAEFDRHLSFRDARFGASADFDEVSYDSDVCVAGATFEGPARFRGSEFTGGAYTVEDADFEGVTFRDDATFSYTEFRQASFADATFDGATDFTETAFSDTVTFEGATFAGPANFAEATFERSLDASGTAFGDDARFMKAVFEDETTFEGARFEGPADFAATEFLATANMHEDDANFRAAVFEAEANFAQSRFEHATFTRTTFDAGATFSHVVFNGSATFRPRTSDGDATLLSFDRAVVGGGVLGQTDDSVAFYDFTGGEIDDVRLDDSHCAYPLFDHFRFCNTDFVGFDFSAHKAHLARNNWVLHEFAADASLLPEGETATITDPATLENTYMKAKKCAKADGDTKAAAEFFLREMTYRRKKHWHVAFGSDDGDDTRSRRDVDVATIASDLNDRTRITTRLKAFGKWAGNTTLYQTCGYGERLWRIVYISTIAVVFWGILYTLTASTATETGTLQGIDDAGHLASVDGLFVIAENLYFSTATFITLEYVGSPSSELTRWLASLEAYFGALLIALVVFVLGRRVAR</sequence>
<reference evidence="2 3" key="1">
    <citation type="journal article" date="2019" name="Int. J. Syst. Evol. Microbiol.">
        <title>The Global Catalogue of Microorganisms (GCM) 10K type strain sequencing project: providing services to taxonomists for standard genome sequencing and annotation.</title>
        <authorList>
            <consortium name="The Broad Institute Genomics Platform"/>
            <consortium name="The Broad Institute Genome Sequencing Center for Infectious Disease"/>
            <person name="Wu L."/>
            <person name="Ma J."/>
        </authorList>
    </citation>
    <scope>NUCLEOTIDE SEQUENCE [LARGE SCALE GENOMIC DNA]</scope>
    <source>
        <strain evidence="2 3">CGMCC 1.12285</strain>
    </source>
</reference>
<dbReference type="InterPro" id="IPR051082">
    <property type="entry name" value="Pentapeptide-BTB/POZ_domain"/>
</dbReference>
<feature type="transmembrane region" description="Helical" evidence="1">
    <location>
        <begin position="789"/>
        <end position="809"/>
    </location>
</feature>
<dbReference type="Proteomes" id="UP001597111">
    <property type="component" value="Unassembled WGS sequence"/>
</dbReference>
<keyword evidence="1" id="KW-0472">Membrane</keyword>
<dbReference type="Pfam" id="PF13576">
    <property type="entry name" value="Pentapeptide_3"/>
    <property type="match status" value="3"/>
</dbReference>
<organism evidence="2 3">
    <name type="scientific">Halolamina salina</name>
    <dbReference type="NCBI Taxonomy" id="1220023"/>
    <lineage>
        <taxon>Archaea</taxon>
        <taxon>Methanobacteriati</taxon>
        <taxon>Methanobacteriota</taxon>
        <taxon>Stenosarchaea group</taxon>
        <taxon>Halobacteria</taxon>
        <taxon>Halobacteriales</taxon>
        <taxon>Haloferacaceae</taxon>
    </lineage>
</organism>
<comment type="caution">
    <text evidence="2">The sequence shown here is derived from an EMBL/GenBank/DDBJ whole genome shotgun (WGS) entry which is preliminary data.</text>
</comment>
<evidence type="ECO:0000313" key="3">
    <source>
        <dbReference type="Proteomes" id="UP001597111"/>
    </source>
</evidence>
<gene>
    <name evidence="2" type="ORF">ACFR9S_11150</name>
</gene>
<dbReference type="PANTHER" id="PTHR14136:SF17">
    <property type="entry name" value="BTB_POZ DOMAIN-CONTAINING PROTEIN KCTD9"/>
    <property type="match status" value="1"/>
</dbReference>
<dbReference type="RefSeq" id="WP_379818669.1">
    <property type="nucleotide sequence ID" value="NZ_JBHUDH010000126.1"/>
</dbReference>
<keyword evidence="1" id="KW-1133">Transmembrane helix</keyword>
<feature type="transmembrane region" description="Helical" evidence="1">
    <location>
        <begin position="830"/>
        <end position="851"/>
    </location>
</feature>
<evidence type="ECO:0000313" key="2">
    <source>
        <dbReference type="EMBL" id="MFD1526845.1"/>
    </source>
</evidence>
<dbReference type="EMBL" id="JBHUDH010000126">
    <property type="protein sequence ID" value="MFD1526845.1"/>
    <property type="molecule type" value="Genomic_DNA"/>
</dbReference>
<evidence type="ECO:0000256" key="1">
    <source>
        <dbReference type="SAM" id="Phobius"/>
    </source>
</evidence>
<keyword evidence="3" id="KW-1185">Reference proteome</keyword>
<feature type="non-terminal residue" evidence="2">
    <location>
        <position position="1"/>
    </location>
</feature>
<name>A0ABD6B896_9EURY</name>
<feature type="transmembrane region" description="Helical" evidence="1">
    <location>
        <begin position="871"/>
        <end position="890"/>
    </location>
</feature>
<dbReference type="PANTHER" id="PTHR14136">
    <property type="entry name" value="BTB_POZ DOMAIN-CONTAINING PROTEIN KCTD9"/>
    <property type="match status" value="1"/>
</dbReference>
<proteinExistence type="predicted"/>
<keyword evidence="1" id="KW-0812">Transmembrane</keyword>
<accession>A0ABD6B896</accession>